<keyword evidence="2" id="KW-1185">Reference proteome</keyword>
<sequence length="242" mass="28320">MQVWQPIKGKCFVTPSDWFHKIVVFRSVTVDMLKYIAIWLLVIAPVKPAKWNCFSVDDVFVDVVFPTFEDEMSEKGKFHDVFTSHEMTFDIRGFVRFHEMKQSSARICSEETSPVRMVELQIDSLSTRMKIFVERLSLKFLGKVPLYDGNMFVDVPSMGFNRINTTIVFTDKKCDLVFKYDRFHFDRPEIHASWFVSKFWNFAYSTKAIRTLIETKINSLVSSKIISAVMGQREAICNFLRN</sequence>
<gene>
    <name evidence="1" type="ORF">GE061_005771</name>
</gene>
<organism evidence="1 2">
    <name type="scientific">Apolygus lucorum</name>
    <name type="common">Small green plant bug</name>
    <name type="synonym">Lygocoris lucorum</name>
    <dbReference type="NCBI Taxonomy" id="248454"/>
    <lineage>
        <taxon>Eukaryota</taxon>
        <taxon>Metazoa</taxon>
        <taxon>Ecdysozoa</taxon>
        <taxon>Arthropoda</taxon>
        <taxon>Hexapoda</taxon>
        <taxon>Insecta</taxon>
        <taxon>Pterygota</taxon>
        <taxon>Neoptera</taxon>
        <taxon>Paraneoptera</taxon>
        <taxon>Hemiptera</taxon>
        <taxon>Heteroptera</taxon>
        <taxon>Panheteroptera</taxon>
        <taxon>Cimicomorpha</taxon>
        <taxon>Miridae</taxon>
        <taxon>Mirini</taxon>
        <taxon>Apolygus</taxon>
    </lineage>
</organism>
<proteinExistence type="predicted"/>
<name>A0A8S9WXB4_APOLU</name>
<accession>A0A8S9WXB4</accession>
<comment type="caution">
    <text evidence="1">The sequence shown here is derived from an EMBL/GenBank/DDBJ whole genome shotgun (WGS) entry which is preliminary data.</text>
</comment>
<reference evidence="1" key="1">
    <citation type="journal article" date="2021" name="Mol. Ecol. Resour.">
        <title>Apolygus lucorum genome provides insights into omnivorousness and mesophyll feeding.</title>
        <authorList>
            <person name="Liu Y."/>
            <person name="Liu H."/>
            <person name="Wang H."/>
            <person name="Huang T."/>
            <person name="Liu B."/>
            <person name="Yang B."/>
            <person name="Yin L."/>
            <person name="Li B."/>
            <person name="Zhang Y."/>
            <person name="Zhang S."/>
            <person name="Jiang F."/>
            <person name="Zhang X."/>
            <person name="Ren Y."/>
            <person name="Wang B."/>
            <person name="Wang S."/>
            <person name="Lu Y."/>
            <person name="Wu K."/>
            <person name="Fan W."/>
            <person name="Wang G."/>
        </authorList>
    </citation>
    <scope>NUCLEOTIDE SEQUENCE</scope>
    <source>
        <strain evidence="1">12Hb</strain>
    </source>
</reference>
<evidence type="ECO:0000313" key="1">
    <source>
        <dbReference type="EMBL" id="KAF6201323.1"/>
    </source>
</evidence>
<evidence type="ECO:0000313" key="2">
    <source>
        <dbReference type="Proteomes" id="UP000466442"/>
    </source>
</evidence>
<dbReference type="AlphaFoldDB" id="A0A8S9WXB4"/>
<dbReference type="Proteomes" id="UP000466442">
    <property type="component" value="Unassembled WGS sequence"/>
</dbReference>
<dbReference type="EMBL" id="WIXP02000013">
    <property type="protein sequence ID" value="KAF6201323.1"/>
    <property type="molecule type" value="Genomic_DNA"/>
</dbReference>
<protein>
    <submittedName>
        <fullName evidence="1">Uncharacterized protein</fullName>
    </submittedName>
</protein>